<dbReference type="EC" id="4.3.3.6" evidence="10"/>
<dbReference type="OrthoDB" id="9810320at2"/>
<dbReference type="PROSITE" id="PS51273">
    <property type="entry name" value="GATASE_TYPE_1"/>
    <property type="match status" value="1"/>
</dbReference>
<dbReference type="GO" id="GO:0036381">
    <property type="term" value="F:pyridoxal 5'-phosphate synthase (glutamine hydrolysing) activity"/>
    <property type="evidence" value="ECO:0007669"/>
    <property type="project" value="UniProtKB-UniRule"/>
</dbReference>
<evidence type="ECO:0000256" key="6">
    <source>
        <dbReference type="ARBA" id="ARBA00047992"/>
    </source>
</evidence>
<evidence type="ECO:0000256" key="1">
    <source>
        <dbReference type="ARBA" id="ARBA00008345"/>
    </source>
</evidence>
<dbReference type="GO" id="GO:0004359">
    <property type="term" value="F:glutaminase activity"/>
    <property type="evidence" value="ECO:0007669"/>
    <property type="project" value="UniProtKB-UniRule"/>
</dbReference>
<name>A0A4Q7NQW3_9ACTN</name>
<dbReference type="SUPFAM" id="SSF52317">
    <property type="entry name" value="Class I glutamine amidotransferase-like"/>
    <property type="match status" value="1"/>
</dbReference>
<dbReference type="GO" id="GO:0006543">
    <property type="term" value="P:L-glutamine catabolic process"/>
    <property type="evidence" value="ECO:0007669"/>
    <property type="project" value="UniProtKB-UniRule"/>
</dbReference>
<feature type="binding site" evidence="10 12">
    <location>
        <begin position="139"/>
        <end position="140"/>
    </location>
    <ligand>
        <name>L-glutamine</name>
        <dbReference type="ChEBI" id="CHEBI:58359"/>
    </ligand>
</feature>
<dbReference type="AlphaFoldDB" id="A0A4Q7NQW3"/>
<feature type="active site" description="Charge relay system" evidence="10 11">
    <location>
        <position position="185"/>
    </location>
</feature>
<proteinExistence type="inferred from homology"/>
<protein>
    <recommendedName>
        <fullName evidence="10">Pyridoxal 5'-phosphate synthase subunit PdxT</fullName>
        <ecNumber evidence="10">4.3.3.6</ecNumber>
    </recommendedName>
    <alternativeName>
        <fullName evidence="10">Pdx2</fullName>
    </alternativeName>
    <alternativeName>
        <fullName evidence="10">Pyridoxal 5'-phosphate synthase glutaminase subunit</fullName>
        <ecNumber evidence="10">3.5.1.2</ecNumber>
    </alternativeName>
</protein>
<evidence type="ECO:0000256" key="9">
    <source>
        <dbReference type="ARBA" id="ARBA00064749"/>
    </source>
</evidence>
<dbReference type="PANTHER" id="PTHR31559:SF0">
    <property type="entry name" value="PYRIDOXAL 5'-PHOSPHATE SYNTHASE SUBUNIT SNO1-RELATED"/>
    <property type="match status" value="1"/>
</dbReference>
<dbReference type="PIRSF" id="PIRSF005639">
    <property type="entry name" value="Glut_amidoT_SNO"/>
    <property type="match status" value="1"/>
</dbReference>
<dbReference type="RefSeq" id="WP_130492057.1">
    <property type="nucleotide sequence ID" value="NZ_SGXD01000002.1"/>
</dbReference>
<dbReference type="NCBIfam" id="TIGR03800">
    <property type="entry name" value="PLP_synth_Pdx2"/>
    <property type="match status" value="1"/>
</dbReference>
<dbReference type="EMBL" id="SGXD01000002">
    <property type="protein sequence ID" value="RZS89443.1"/>
    <property type="molecule type" value="Genomic_DNA"/>
</dbReference>
<dbReference type="PROSITE" id="PS01236">
    <property type="entry name" value="PDXT_SNO_1"/>
    <property type="match status" value="1"/>
</dbReference>
<dbReference type="HAMAP" id="MF_01615">
    <property type="entry name" value="PdxT"/>
    <property type="match status" value="1"/>
</dbReference>
<evidence type="ECO:0000256" key="10">
    <source>
        <dbReference type="HAMAP-Rule" id="MF_01615"/>
    </source>
</evidence>
<keyword evidence="5 10" id="KW-0456">Lyase</keyword>
<dbReference type="InterPro" id="IPR029062">
    <property type="entry name" value="Class_I_gatase-like"/>
</dbReference>
<dbReference type="Proteomes" id="UP000293638">
    <property type="component" value="Unassembled WGS sequence"/>
</dbReference>
<dbReference type="GO" id="GO:0008614">
    <property type="term" value="P:pyridoxine metabolic process"/>
    <property type="evidence" value="ECO:0007669"/>
    <property type="project" value="TreeGrafter"/>
</dbReference>
<dbReference type="GO" id="GO:0005829">
    <property type="term" value="C:cytosol"/>
    <property type="evidence" value="ECO:0007669"/>
    <property type="project" value="TreeGrafter"/>
</dbReference>
<evidence type="ECO:0000313" key="14">
    <source>
        <dbReference type="Proteomes" id="UP000293638"/>
    </source>
</evidence>
<evidence type="ECO:0000256" key="7">
    <source>
        <dbReference type="ARBA" id="ARBA00049534"/>
    </source>
</evidence>
<evidence type="ECO:0000256" key="11">
    <source>
        <dbReference type="PIRSR" id="PIRSR005639-1"/>
    </source>
</evidence>
<dbReference type="Pfam" id="PF01174">
    <property type="entry name" value="SNO"/>
    <property type="match status" value="1"/>
</dbReference>
<evidence type="ECO:0000313" key="13">
    <source>
        <dbReference type="EMBL" id="RZS89443.1"/>
    </source>
</evidence>
<dbReference type="PANTHER" id="PTHR31559">
    <property type="entry name" value="PYRIDOXAL 5'-PHOSPHATE SYNTHASE SUBUNIT SNO"/>
    <property type="match status" value="1"/>
</dbReference>
<feature type="active site" description="Nucleophile" evidence="10 11">
    <location>
        <position position="81"/>
    </location>
</feature>
<sequence>MTQPEIGVLALQGDVREHVHALEAAGARPVLVRRPSEVEAVDAIVLPGGESTTIVRLARTFDVLEPLRARIAGGMPAYGSCAGMILLADRILDGVEGQETVGGLDVTVRRNAFGRQVDSFEADVDFTGVEGPDVHAVFIRAPWVEETGPGAQPLARVRGGEADGRIVAVRGGPTGALLATSFHPELTGDLRVHALFVDLVRDSASDRAEGPVNR</sequence>
<comment type="caution">
    <text evidence="13">The sequence shown here is derived from an EMBL/GenBank/DDBJ whole genome shotgun (WGS) entry which is preliminary data.</text>
</comment>
<dbReference type="EC" id="3.5.1.2" evidence="10"/>
<evidence type="ECO:0000256" key="4">
    <source>
        <dbReference type="ARBA" id="ARBA00022962"/>
    </source>
</evidence>
<keyword evidence="3 10" id="KW-0663">Pyridoxal phosphate</keyword>
<feature type="binding site" evidence="10 12">
    <location>
        <position position="110"/>
    </location>
    <ligand>
        <name>L-glutamine</name>
        <dbReference type="ChEBI" id="CHEBI:58359"/>
    </ligand>
</feature>
<comment type="catalytic activity">
    <reaction evidence="7 10">
        <text>L-glutamine + H2O = L-glutamate + NH4(+)</text>
        <dbReference type="Rhea" id="RHEA:15889"/>
        <dbReference type="ChEBI" id="CHEBI:15377"/>
        <dbReference type="ChEBI" id="CHEBI:28938"/>
        <dbReference type="ChEBI" id="CHEBI:29985"/>
        <dbReference type="ChEBI" id="CHEBI:58359"/>
        <dbReference type="EC" id="3.5.1.2"/>
    </reaction>
</comment>
<feature type="binding site" evidence="10 12">
    <location>
        <begin position="49"/>
        <end position="51"/>
    </location>
    <ligand>
        <name>L-glutamine</name>
        <dbReference type="ChEBI" id="CHEBI:58359"/>
    </ligand>
</feature>
<dbReference type="GO" id="GO:1903600">
    <property type="term" value="C:glutaminase complex"/>
    <property type="evidence" value="ECO:0007669"/>
    <property type="project" value="TreeGrafter"/>
</dbReference>
<dbReference type="GO" id="GO:0042823">
    <property type="term" value="P:pyridoxal phosphate biosynthetic process"/>
    <property type="evidence" value="ECO:0007669"/>
    <property type="project" value="UniProtKB-UniRule"/>
</dbReference>
<accession>A0A4Q7NQW3</accession>
<dbReference type="CDD" id="cd01749">
    <property type="entry name" value="GATase1_PB"/>
    <property type="match status" value="1"/>
</dbReference>
<keyword evidence="4 10" id="KW-0315">Glutamine amidotransferase</keyword>
<keyword evidence="2 10" id="KW-0378">Hydrolase</keyword>
<feature type="active site" description="Charge relay system" evidence="10 11">
    <location>
        <position position="183"/>
    </location>
</feature>
<dbReference type="UniPathway" id="UPA00245"/>
<dbReference type="InterPro" id="IPR021196">
    <property type="entry name" value="PdxT/SNO_CS"/>
</dbReference>
<comment type="similarity">
    <text evidence="1 10">Belongs to the glutaminase PdxT/SNO family.</text>
</comment>
<comment type="function">
    <text evidence="8 10">Catalyzes the hydrolysis of glutamine to glutamate and ammonia as part of the biosynthesis of pyridoxal 5'-phosphate. The resulting ammonia molecule is channeled to the active site of PdxS.</text>
</comment>
<keyword evidence="14" id="KW-1185">Reference proteome</keyword>
<evidence type="ECO:0000256" key="8">
    <source>
        <dbReference type="ARBA" id="ARBA00054599"/>
    </source>
</evidence>
<gene>
    <name evidence="10" type="primary">pdxT</name>
    <name evidence="13" type="ORF">EV189_1206</name>
</gene>
<comment type="pathway">
    <text evidence="10">Cofactor biosynthesis; pyridoxal 5'-phosphate biosynthesis.</text>
</comment>
<dbReference type="InterPro" id="IPR002161">
    <property type="entry name" value="PdxT/SNO"/>
</dbReference>
<dbReference type="Gene3D" id="3.40.50.880">
    <property type="match status" value="1"/>
</dbReference>
<reference evidence="13 14" key="1">
    <citation type="submission" date="2019-02" db="EMBL/GenBank/DDBJ databases">
        <title>Genomic Encyclopedia of Type Strains, Phase IV (KMG-IV): sequencing the most valuable type-strain genomes for metagenomic binning, comparative biology and taxonomic classification.</title>
        <authorList>
            <person name="Goeker M."/>
        </authorList>
    </citation>
    <scope>NUCLEOTIDE SEQUENCE [LARGE SCALE GENOMIC DNA]</scope>
    <source>
        <strain evidence="13 14">DSM 45622</strain>
    </source>
</reference>
<evidence type="ECO:0000256" key="5">
    <source>
        <dbReference type="ARBA" id="ARBA00023239"/>
    </source>
</evidence>
<evidence type="ECO:0000256" key="2">
    <source>
        <dbReference type="ARBA" id="ARBA00022801"/>
    </source>
</evidence>
<dbReference type="FunFam" id="3.40.50.880:FF:000010">
    <property type="entry name" value="uncharacterized protein LOC100176842 isoform X2"/>
    <property type="match status" value="1"/>
</dbReference>
<evidence type="ECO:0000256" key="3">
    <source>
        <dbReference type="ARBA" id="ARBA00022898"/>
    </source>
</evidence>
<dbReference type="PROSITE" id="PS51130">
    <property type="entry name" value="PDXT_SNO_2"/>
    <property type="match status" value="1"/>
</dbReference>
<evidence type="ECO:0000256" key="12">
    <source>
        <dbReference type="PIRSR" id="PIRSR005639-2"/>
    </source>
</evidence>
<organism evidence="13 14">
    <name type="scientific">Motilibacter rhizosphaerae</name>
    <dbReference type="NCBI Taxonomy" id="598652"/>
    <lineage>
        <taxon>Bacteria</taxon>
        <taxon>Bacillati</taxon>
        <taxon>Actinomycetota</taxon>
        <taxon>Actinomycetes</taxon>
        <taxon>Motilibacterales</taxon>
        <taxon>Motilibacteraceae</taxon>
        <taxon>Motilibacter</taxon>
    </lineage>
</organism>
<comment type="catalytic activity">
    <reaction evidence="6 10">
        <text>aldehydo-D-ribose 5-phosphate + D-glyceraldehyde 3-phosphate + L-glutamine = pyridoxal 5'-phosphate + L-glutamate + phosphate + 3 H2O + H(+)</text>
        <dbReference type="Rhea" id="RHEA:31507"/>
        <dbReference type="ChEBI" id="CHEBI:15377"/>
        <dbReference type="ChEBI" id="CHEBI:15378"/>
        <dbReference type="ChEBI" id="CHEBI:29985"/>
        <dbReference type="ChEBI" id="CHEBI:43474"/>
        <dbReference type="ChEBI" id="CHEBI:58273"/>
        <dbReference type="ChEBI" id="CHEBI:58359"/>
        <dbReference type="ChEBI" id="CHEBI:59776"/>
        <dbReference type="ChEBI" id="CHEBI:597326"/>
        <dbReference type="EC" id="4.3.3.6"/>
    </reaction>
</comment>
<comment type="subunit">
    <text evidence="9 10">In the presence of PdxS, forms a dodecamer of heterodimers. Only shows activity in the heterodimer.</text>
</comment>